<evidence type="ECO:0000313" key="3">
    <source>
        <dbReference type="Proteomes" id="UP000018468"/>
    </source>
</evidence>
<keyword evidence="3" id="KW-1185">Reference proteome</keyword>
<accession>W5MEJ1</accession>
<feature type="compositionally biased region" description="Polar residues" evidence="1">
    <location>
        <begin position="463"/>
        <end position="477"/>
    </location>
</feature>
<dbReference type="GO" id="GO:1905515">
    <property type="term" value="P:non-motile cilium assembly"/>
    <property type="evidence" value="ECO:0007669"/>
    <property type="project" value="InterPro"/>
</dbReference>
<dbReference type="Bgee" id="ENSLOCG00000005619">
    <property type="expression patterns" value="Expressed in testis and 5 other cell types or tissues"/>
</dbReference>
<reference evidence="2" key="3">
    <citation type="submission" date="2025-09" db="UniProtKB">
        <authorList>
            <consortium name="Ensembl"/>
        </authorList>
    </citation>
    <scope>IDENTIFICATION</scope>
</reference>
<dbReference type="PANTHER" id="PTHR31191:SF4">
    <property type="entry name" value="CENTROSOMAL PROTEIN OF 126 KDA"/>
    <property type="match status" value="1"/>
</dbReference>
<dbReference type="EMBL" id="AHAT01003091">
    <property type="status" value="NOT_ANNOTATED_CDS"/>
    <property type="molecule type" value="Genomic_DNA"/>
</dbReference>
<dbReference type="OMA" id="HISKPNV"/>
<feature type="compositionally biased region" description="Basic and acidic residues" evidence="1">
    <location>
        <begin position="360"/>
        <end position="369"/>
    </location>
</feature>
<dbReference type="InParanoid" id="W5MEJ1"/>
<feature type="region of interest" description="Disordered" evidence="1">
    <location>
        <begin position="989"/>
        <end position="1029"/>
    </location>
</feature>
<dbReference type="GeneTree" id="ENSGT00390000013786"/>
<feature type="region of interest" description="Disordered" evidence="1">
    <location>
        <begin position="463"/>
        <end position="547"/>
    </location>
</feature>
<organism evidence="2 3">
    <name type="scientific">Lepisosteus oculatus</name>
    <name type="common">Spotted gar</name>
    <dbReference type="NCBI Taxonomy" id="7918"/>
    <lineage>
        <taxon>Eukaryota</taxon>
        <taxon>Metazoa</taxon>
        <taxon>Chordata</taxon>
        <taxon>Craniata</taxon>
        <taxon>Vertebrata</taxon>
        <taxon>Euteleostomi</taxon>
        <taxon>Actinopterygii</taxon>
        <taxon>Neopterygii</taxon>
        <taxon>Holostei</taxon>
        <taxon>Semionotiformes</taxon>
        <taxon>Lepisosteidae</taxon>
        <taxon>Lepisosteus</taxon>
    </lineage>
</organism>
<dbReference type="eggNOG" id="ENOG502QR78">
    <property type="taxonomic scope" value="Eukaryota"/>
</dbReference>
<name>W5MEJ1_LEPOC</name>
<dbReference type="Ensembl" id="ENSLOCT00000006808.1">
    <property type="protein sequence ID" value="ENSLOCP00000006800.1"/>
    <property type="gene ID" value="ENSLOCG00000005619.1"/>
</dbReference>
<dbReference type="STRING" id="7918.ENSLOCP00000006800"/>
<dbReference type="OrthoDB" id="9900339at2759"/>
<feature type="compositionally biased region" description="Polar residues" evidence="1">
    <location>
        <begin position="797"/>
        <end position="807"/>
    </location>
</feature>
<feature type="region of interest" description="Disordered" evidence="1">
    <location>
        <begin position="650"/>
        <end position="674"/>
    </location>
</feature>
<dbReference type="GO" id="GO:0060271">
    <property type="term" value="P:cilium assembly"/>
    <property type="evidence" value="ECO:0000318"/>
    <property type="project" value="GO_Central"/>
</dbReference>
<dbReference type="PANTHER" id="PTHR31191">
    <property type="entry name" value="CENTROSOMAL PROTEIN CEP126"/>
    <property type="match status" value="1"/>
</dbReference>
<dbReference type="GO" id="GO:0005813">
    <property type="term" value="C:centrosome"/>
    <property type="evidence" value="ECO:0000318"/>
    <property type="project" value="GO_Central"/>
</dbReference>
<reference evidence="3" key="1">
    <citation type="submission" date="2011-12" db="EMBL/GenBank/DDBJ databases">
        <title>The Draft Genome of Lepisosteus oculatus.</title>
        <authorList>
            <consortium name="The Broad Institute Genome Assembly &amp; Analysis Group"/>
            <consortium name="Computational R&amp;D Group"/>
            <consortium name="and Sequencing Platform"/>
            <person name="Di Palma F."/>
            <person name="Alfoldi J."/>
            <person name="Johnson J."/>
            <person name="Berlin A."/>
            <person name="Gnerre S."/>
            <person name="Jaffe D."/>
            <person name="MacCallum I."/>
            <person name="Young S."/>
            <person name="Walker B.J."/>
            <person name="Lander E.S."/>
            <person name="Lindblad-Toh K."/>
        </authorList>
    </citation>
    <scope>NUCLEOTIDE SEQUENCE [LARGE SCALE GENOMIC DNA]</scope>
</reference>
<feature type="compositionally biased region" description="Polar residues" evidence="1">
    <location>
        <begin position="339"/>
        <end position="359"/>
    </location>
</feature>
<proteinExistence type="predicted"/>
<feature type="region of interest" description="Disordered" evidence="1">
    <location>
        <begin position="339"/>
        <end position="416"/>
    </location>
</feature>
<dbReference type="KEGG" id="loc:102693937"/>
<feature type="region of interest" description="Disordered" evidence="1">
    <location>
        <begin position="777"/>
        <end position="807"/>
    </location>
</feature>
<evidence type="ECO:0000256" key="1">
    <source>
        <dbReference type="SAM" id="MobiDB-lite"/>
    </source>
</evidence>
<dbReference type="GO" id="GO:0031122">
    <property type="term" value="P:cytoplasmic microtubule organization"/>
    <property type="evidence" value="ECO:0000318"/>
    <property type="project" value="GO_Central"/>
</dbReference>
<reference evidence="2" key="2">
    <citation type="submission" date="2025-08" db="UniProtKB">
        <authorList>
            <consortium name="Ensembl"/>
        </authorList>
    </citation>
    <scope>IDENTIFICATION</scope>
</reference>
<feature type="compositionally biased region" description="Polar residues" evidence="1">
    <location>
        <begin position="779"/>
        <end position="789"/>
    </location>
</feature>
<protein>
    <submittedName>
        <fullName evidence="2">Centrosomal protein 126</fullName>
    </submittedName>
</protein>
<feature type="compositionally biased region" description="Basic and acidic residues" evidence="1">
    <location>
        <begin position="524"/>
        <end position="535"/>
    </location>
</feature>
<feature type="compositionally biased region" description="Basic residues" evidence="1">
    <location>
        <begin position="716"/>
        <end position="730"/>
    </location>
</feature>
<feature type="compositionally biased region" description="Basic and acidic residues" evidence="1">
    <location>
        <begin position="73"/>
        <end position="86"/>
    </location>
</feature>
<dbReference type="AlphaFoldDB" id="W5MEJ1"/>
<dbReference type="GO" id="GO:0097546">
    <property type="term" value="C:ciliary base"/>
    <property type="evidence" value="ECO:0000318"/>
    <property type="project" value="GO_Central"/>
</dbReference>
<feature type="compositionally biased region" description="Basic and acidic residues" evidence="1">
    <location>
        <begin position="485"/>
        <end position="499"/>
    </location>
</feature>
<feature type="compositionally biased region" description="Basic and acidic residues" evidence="1">
    <location>
        <begin position="14"/>
        <end position="23"/>
    </location>
</feature>
<dbReference type="InterPro" id="IPR028257">
    <property type="entry name" value="CEP126"/>
</dbReference>
<dbReference type="EMBL" id="AHAT01003092">
    <property type="status" value="NOT_ANNOTATED_CDS"/>
    <property type="molecule type" value="Genomic_DNA"/>
</dbReference>
<dbReference type="Proteomes" id="UP000018468">
    <property type="component" value="Linkage group LG3"/>
</dbReference>
<feature type="compositionally biased region" description="Polar residues" evidence="1">
    <location>
        <begin position="1"/>
        <end position="13"/>
    </location>
</feature>
<dbReference type="Pfam" id="PF15352">
    <property type="entry name" value="K1377"/>
    <property type="match status" value="2"/>
</dbReference>
<dbReference type="GO" id="GO:0007052">
    <property type="term" value="P:mitotic spindle organization"/>
    <property type="evidence" value="ECO:0007669"/>
    <property type="project" value="InterPro"/>
</dbReference>
<feature type="region of interest" description="Disordered" evidence="1">
    <location>
        <begin position="215"/>
        <end position="235"/>
    </location>
</feature>
<feature type="region of interest" description="Disordered" evidence="1">
    <location>
        <begin position="711"/>
        <end position="741"/>
    </location>
</feature>
<feature type="region of interest" description="Disordered" evidence="1">
    <location>
        <begin position="73"/>
        <end position="100"/>
    </location>
</feature>
<evidence type="ECO:0000313" key="2">
    <source>
        <dbReference type="Ensembl" id="ENSLOCP00000006800.1"/>
    </source>
</evidence>
<feature type="region of interest" description="Disordered" evidence="1">
    <location>
        <begin position="1"/>
        <end position="23"/>
    </location>
</feature>
<sequence>MHVQRASSYSNIKTELERPLKDDRQVLVEEQKACRARARKFSLETNRRRRALEEKRREEDIREQKLREDILQQRKQKVQEATERFQRAHLPPSQRNRQVYRNPTPRLEEALNQIQPSFSSSALNSSLYSRSPISNRTYTSSPSSSASSTASHYQKQLSAAVAYAKLMQEKSGTNLKSSQMLFQNELLETQRLLEERKMNSLQDFEEEIRQLDRSESLSSLDSLENEQSDQIPRAGKKNVTYSSAHEFVPRNCTQPQLQRKHFNGTCPAAKINFLKAEKISHDPWNQDSMMYTNSQTHVMSKRTEELSTKYLNNTQQAITVQRTNEAYFEGEKEANINAATLSSQNTLTENKNVDTSSNETSRDKTHDDFSDNCPKVIPSKAWSTPDPTPKEIQFSTQEDESRQQVKNPADRYSNQPLATQIVLPTNQISGEENLSNKSASPGTLLKIVNKSCTEPDCLDVSLTENPKCSHCPRTNQIDPIYSKNYNDKSENCESEKSIDVESSNHVTDSHRTKSSISKTPLTPGEERQKLSDAKLSDPPSTSVGGTKGINVVKGILKKESKYASGHASSALSSSSVHFTKQVAKSIRDSVELTKLKDKDLDNSKTKKKLRWFDEIGLNESDEVNKQNQARSKLFHQSTVKNNIKDISTERQESQFRVSATPSAPGASKTAQTTQVTTPLVSTGYHFTKQAWADSEHQDSKLQEQGMKSQLANACQRKGRPRVPRRVRSAKARLGTAPSKTRRGTIIRPQSASEANHVLKSQGKMIKPSPPPRPIFPQGRQVQSASSNEETVGRPTRNLYNDTQTFSKGSMPVEQASYKDIPDGCALPQGSSFTTASVTFTPFPPSYTLSSCETVTKATYTVNSILGGDRQEALTTRRGPIYGENGLRLDHTPTDEEILQLWHGVRSALATKDGDSRNISTHNGLLSVVPQARANLSHVTIDGGSLIGGVKSLTRMGGFFASPSNAAFNVARRKQILDSNGAKHRALLEQRRQATDSVSRKPVIASEGTVQISPLPSKPEQAQMPSDEVSESTAQFLLAENLTETSASDSEILRAMEMVHSQKHTFLLNRAQHLGLSALSLEEQKLLHSLEHLNHRLLRKTAFTHPLQLREPLSSAISVHFTNKKHNSGRYVLVFIPDNSQYDARNLLQVSGFISVGLN</sequence>
<dbReference type="GO" id="GO:0030496">
    <property type="term" value="C:midbody"/>
    <property type="evidence" value="ECO:0000318"/>
    <property type="project" value="GO_Central"/>
</dbReference>